<evidence type="ECO:0000256" key="3">
    <source>
        <dbReference type="ARBA" id="ARBA00022692"/>
    </source>
</evidence>
<dbReference type="PDB" id="7CG8">
    <property type="method" value="X-ray"/>
    <property type="resolution" value="1.50 A"/>
    <property type="chains" value="A/B/C/D=413-516"/>
</dbReference>
<evidence type="ECO:0007829" key="12">
    <source>
        <dbReference type="PDB" id="7CG5"/>
    </source>
</evidence>
<organism evidence="9 10">
    <name type="scientific">Pseudobacteroides cellulosolvens ATCC 35603 = DSM 2933</name>
    <dbReference type="NCBI Taxonomy" id="398512"/>
    <lineage>
        <taxon>Bacteria</taxon>
        <taxon>Bacillati</taxon>
        <taxon>Bacillota</taxon>
        <taxon>Clostridia</taxon>
        <taxon>Eubacteriales</taxon>
        <taxon>Oscillospiraceae</taxon>
        <taxon>Pseudobacteroides</taxon>
    </lineage>
</organism>
<evidence type="ECO:0000256" key="1">
    <source>
        <dbReference type="ARBA" id="ARBA00004162"/>
    </source>
</evidence>
<evidence type="ECO:0000313" key="9">
    <source>
        <dbReference type="EMBL" id="KNY26960.1"/>
    </source>
</evidence>
<dbReference type="PROSITE" id="PS51849">
    <property type="entry name" value="RSGI_N"/>
    <property type="match status" value="1"/>
</dbReference>
<evidence type="ECO:0000256" key="5">
    <source>
        <dbReference type="ARBA" id="ARBA00023136"/>
    </source>
</evidence>
<feature type="domain" description="RsgI N-terminal anti-sigma" evidence="8">
    <location>
        <begin position="3"/>
        <end position="51"/>
    </location>
</feature>
<feature type="region of interest" description="Disordered" evidence="6">
    <location>
        <begin position="289"/>
        <end position="324"/>
    </location>
</feature>
<feature type="region of interest" description="Disordered" evidence="6">
    <location>
        <begin position="575"/>
        <end position="597"/>
    </location>
</feature>
<protein>
    <submittedName>
        <fullName evidence="9">Anti-sigma factor RsgI, N-terminal</fullName>
    </submittedName>
</protein>
<evidence type="ECO:0000256" key="6">
    <source>
        <dbReference type="SAM" id="MobiDB-lite"/>
    </source>
</evidence>
<comment type="caution">
    <text evidence="9">The sequence shown here is derived from an EMBL/GenBank/DDBJ whole genome shotgun (WGS) entry which is preliminary data.</text>
</comment>
<keyword evidence="5 7" id="KW-0472">Membrane</keyword>
<keyword evidence="11 12" id="KW-0002">3D-structure</keyword>
<dbReference type="SMR" id="A0A0L6JMH4"/>
<evidence type="ECO:0000256" key="2">
    <source>
        <dbReference type="ARBA" id="ARBA00022475"/>
    </source>
</evidence>
<dbReference type="PDB" id="7CG5">
    <property type="method" value="X-ray"/>
    <property type="resolution" value="2.85 A"/>
    <property type="chains" value="A=416-538"/>
</dbReference>
<sequence length="597" mass="66784">MYRVGYIFSILSSDVIIMTEDLEFYKIKRRSDMIELGQEISFSEAEIIPIKNRKPNYLRIGAIASGFAAAIILLFVTFYINFTHTSSEIYAYIDVDTNLSVRLNIDKENKVIEVDSNNSSTEEILGSTDFKNKSLSDALSTIVEKSKQHGFTTDSKEEYLLISASIKPDEASSHEQDLDHLVQNVRKDIKEMDSLNVNKRIIKVDSKTCKIATENNVSMGRYITYIESKSKGANLSIEDIREGSIGGIIKKADMADITSSTNNSNNNKQEIAMNQDNGKTIEKTLPKFNTRDDKHIGNDSYTQPSGHKKGINNTTAPVSDVPKYTPHSIKNTPIILTFEYPTPTLIIPTPNPTRYYPVSTPFTIVQNTPSFTNNWPIHRETNVPPTEKRHTDAPTIIPSPLFTPKPMPTFNFVSPVEIAINPASEITATSAFISGTVTKFEQSKGFYGSGCNISLLYWEASNPMHVKVASSISKKDFPADISATIKDLKPHTTYQFKVTVNFYFSSSLQTFKTLALESKSTSIVSTSTPTPSMPVKVTPVPKNPWVFPTPIAPPVWYTPPKIYMPQYTFVKPTDLSTPSHTTAPTPTPTKRKYHRFY</sequence>
<reference evidence="11 12" key="2">
    <citation type="submission" date="2020-06" db="PDB data bank">
        <title>Structure of the sensor domain of the anti-sigma factor RsgI4 in Pseudobacteroides cellulosolvens.</title>
        <authorList>
            <person name="Dong S."/>
            <person name="Chen C."/>
            <person name="Feng Y."/>
        </authorList>
    </citation>
    <scope>STRUCTURE BY NMR OF 416-538</scope>
</reference>
<evidence type="ECO:0000256" key="4">
    <source>
        <dbReference type="ARBA" id="ARBA00022989"/>
    </source>
</evidence>
<evidence type="ECO:0000259" key="8">
    <source>
        <dbReference type="PROSITE" id="PS51849"/>
    </source>
</evidence>
<reference evidence="10" key="1">
    <citation type="submission" date="2015-07" db="EMBL/GenBank/DDBJ databases">
        <title>Near-Complete Genome Sequence of the Cellulolytic Bacterium Bacteroides (Pseudobacteroides) cellulosolvens ATCC 35603.</title>
        <authorList>
            <person name="Dassa B."/>
            <person name="Utturkar S.M."/>
            <person name="Klingeman D.M."/>
            <person name="Hurt R.A."/>
            <person name="Keller M."/>
            <person name="Xu J."/>
            <person name="Reddy Y.H.K."/>
            <person name="Borovok I."/>
            <person name="Grinberg I.R."/>
            <person name="Lamed R."/>
            <person name="Zhivin O."/>
            <person name="Bayer E.A."/>
            <person name="Brown S.D."/>
        </authorList>
    </citation>
    <scope>NUCLEOTIDE SEQUENCE [LARGE SCALE GENOMIC DNA]</scope>
    <source>
        <strain evidence="10">DSM 2933</strain>
    </source>
</reference>
<dbReference type="STRING" id="398512.Bccel_2225"/>
<dbReference type="GO" id="GO:0005886">
    <property type="term" value="C:plasma membrane"/>
    <property type="evidence" value="ECO:0007669"/>
    <property type="project" value="UniProtKB-SubCell"/>
</dbReference>
<dbReference type="EMBL" id="LGTC01000001">
    <property type="protein sequence ID" value="KNY26960.1"/>
    <property type="molecule type" value="Genomic_DNA"/>
</dbReference>
<keyword evidence="2" id="KW-1003">Cell membrane</keyword>
<keyword evidence="3 7" id="KW-0812">Transmembrane</keyword>
<keyword evidence="10" id="KW-1185">Reference proteome</keyword>
<dbReference type="InterPro" id="IPR024449">
    <property type="entry name" value="Anti-sigma_RsgI_N"/>
</dbReference>
<dbReference type="AlphaFoldDB" id="A0A0L6JMH4"/>
<dbReference type="PDB" id="7CG1">
    <property type="method" value="NMR"/>
    <property type="chains" value="A=416-538"/>
</dbReference>
<evidence type="ECO:0007829" key="11">
    <source>
        <dbReference type="PDB" id="7CG1"/>
    </source>
</evidence>
<dbReference type="InterPro" id="IPR055431">
    <property type="entry name" value="RsgI_M"/>
</dbReference>
<evidence type="ECO:0000313" key="10">
    <source>
        <dbReference type="Proteomes" id="UP000036923"/>
    </source>
</evidence>
<proteinExistence type="evidence at protein level"/>
<name>A0A0L6JMH4_9FIRM</name>
<dbReference type="Pfam" id="PF23750">
    <property type="entry name" value="RsgI_M"/>
    <property type="match status" value="1"/>
</dbReference>
<dbReference type="Pfam" id="PF12791">
    <property type="entry name" value="RsgI_N"/>
    <property type="match status" value="1"/>
</dbReference>
<feature type="compositionally biased region" description="Polar residues" evidence="6">
    <location>
        <begin position="299"/>
        <end position="317"/>
    </location>
</feature>
<comment type="subcellular location">
    <subcellularLocation>
        <location evidence="1">Cell membrane</location>
        <topology evidence="1">Single-pass membrane protein</topology>
    </subcellularLocation>
</comment>
<dbReference type="Proteomes" id="UP000036923">
    <property type="component" value="Unassembled WGS sequence"/>
</dbReference>
<accession>A0A0L6JMH4</accession>
<feature type="transmembrane region" description="Helical" evidence="7">
    <location>
        <begin position="57"/>
        <end position="80"/>
    </location>
</feature>
<dbReference type="Pfam" id="PF26232">
    <property type="entry name" value="Fn3_RsgI4"/>
    <property type="match status" value="1"/>
</dbReference>
<evidence type="ECO:0000256" key="7">
    <source>
        <dbReference type="SAM" id="Phobius"/>
    </source>
</evidence>
<gene>
    <name evidence="9" type="ORF">Bccel_2225</name>
</gene>
<keyword evidence="4 7" id="KW-1133">Transmembrane helix</keyword>